<accession>A0A7W8AAR7</accession>
<proteinExistence type="inferred from homology"/>
<keyword evidence="3" id="KW-1185">Reference proteome</keyword>
<keyword evidence="2" id="KW-0418">Kinase</keyword>
<dbReference type="AlphaFoldDB" id="A0A7W8AAR7"/>
<dbReference type="InterPro" id="IPR000600">
    <property type="entry name" value="ROK"/>
</dbReference>
<dbReference type="Proteomes" id="UP000568380">
    <property type="component" value="Unassembled WGS sequence"/>
</dbReference>
<dbReference type="InterPro" id="IPR036388">
    <property type="entry name" value="WH-like_DNA-bd_sf"/>
</dbReference>
<evidence type="ECO:0000256" key="1">
    <source>
        <dbReference type="ARBA" id="ARBA00006479"/>
    </source>
</evidence>
<organism evidence="2 3">
    <name type="scientific">Nonomuraea endophytica</name>
    <dbReference type="NCBI Taxonomy" id="714136"/>
    <lineage>
        <taxon>Bacteria</taxon>
        <taxon>Bacillati</taxon>
        <taxon>Actinomycetota</taxon>
        <taxon>Actinomycetes</taxon>
        <taxon>Streptosporangiales</taxon>
        <taxon>Streptosporangiaceae</taxon>
        <taxon>Nonomuraea</taxon>
    </lineage>
</organism>
<name>A0A7W8AAR7_9ACTN</name>
<dbReference type="RefSeq" id="WP_184969334.1">
    <property type="nucleotide sequence ID" value="NZ_JACHIN010000011.1"/>
</dbReference>
<sequence length="441" mass="46190">MPASNRQTIRDLRRNSRSAVLQRLYFDGPMSRQALGTATGLSSGSISTITAELVAEGLIEEAGTVGSDGGRPRNLLRVRAGCAYLVGVDVGETRVRVELFDLDLTELARCEHPLERDGHDVDTVVRHISEGVADVLGQASIPLELLLGVGVGVPGIVERRSPDGALVHGQTIGWDAVPLEARLRGTAGLPEETPFFIENGAQTLGRAEMWFGGGRGTADAAIVLFGSGVGACVVTGGTILEGTRSSASEWGHMTVRVGGRRCRCGSRGCLEAYAGAEALVERWREQGAAISPDTDEESAIAALIAAAHPRDPGTAPDPAAVAVLAETAEYLGAGLSNLINLYNPERILLGGWAGLQLAPYILEEVRRHADAYSLRYPAERVTIDVGRLGPDAVTVGAATLPLARFFASGGRRSEPAGEAGLTPGQAGWRASLLLRAPASQG</sequence>
<keyword evidence="2" id="KW-0808">Transferase</keyword>
<dbReference type="Gene3D" id="1.10.10.10">
    <property type="entry name" value="Winged helix-like DNA-binding domain superfamily/Winged helix DNA-binding domain"/>
    <property type="match status" value="1"/>
</dbReference>
<dbReference type="EMBL" id="JACHIN010000011">
    <property type="protein sequence ID" value="MBB5081741.1"/>
    <property type="molecule type" value="Genomic_DNA"/>
</dbReference>
<dbReference type="Gene3D" id="3.30.420.40">
    <property type="match status" value="2"/>
</dbReference>
<reference evidence="2 3" key="1">
    <citation type="submission" date="2020-08" db="EMBL/GenBank/DDBJ databases">
        <title>Genomic Encyclopedia of Type Strains, Phase IV (KMG-IV): sequencing the most valuable type-strain genomes for metagenomic binning, comparative biology and taxonomic classification.</title>
        <authorList>
            <person name="Goeker M."/>
        </authorList>
    </citation>
    <scope>NUCLEOTIDE SEQUENCE [LARGE SCALE GENOMIC DNA]</scope>
    <source>
        <strain evidence="2 3">DSM 45385</strain>
    </source>
</reference>
<dbReference type="GO" id="GO:0016301">
    <property type="term" value="F:kinase activity"/>
    <property type="evidence" value="ECO:0007669"/>
    <property type="project" value="UniProtKB-KW"/>
</dbReference>
<protein>
    <submittedName>
        <fullName evidence="2">Putative NBD/HSP70 family sugar kinase</fullName>
    </submittedName>
</protein>
<dbReference type="SUPFAM" id="SSF46785">
    <property type="entry name" value="Winged helix' DNA-binding domain"/>
    <property type="match status" value="1"/>
</dbReference>
<comment type="similarity">
    <text evidence="1">Belongs to the ROK (NagC/XylR) family.</text>
</comment>
<dbReference type="Pfam" id="PF00480">
    <property type="entry name" value="ROK"/>
    <property type="match status" value="1"/>
</dbReference>
<dbReference type="InterPro" id="IPR036390">
    <property type="entry name" value="WH_DNA-bd_sf"/>
</dbReference>
<comment type="caution">
    <text evidence="2">The sequence shown here is derived from an EMBL/GenBank/DDBJ whole genome shotgun (WGS) entry which is preliminary data.</text>
</comment>
<dbReference type="SUPFAM" id="SSF53067">
    <property type="entry name" value="Actin-like ATPase domain"/>
    <property type="match status" value="1"/>
</dbReference>
<evidence type="ECO:0000313" key="3">
    <source>
        <dbReference type="Proteomes" id="UP000568380"/>
    </source>
</evidence>
<dbReference type="PANTHER" id="PTHR18964">
    <property type="entry name" value="ROK (REPRESSOR, ORF, KINASE) FAMILY"/>
    <property type="match status" value="1"/>
</dbReference>
<gene>
    <name evidence="2" type="ORF">HNR40_007236</name>
</gene>
<dbReference type="InterPro" id="IPR043129">
    <property type="entry name" value="ATPase_NBD"/>
</dbReference>
<dbReference type="PANTHER" id="PTHR18964:SF149">
    <property type="entry name" value="BIFUNCTIONAL UDP-N-ACETYLGLUCOSAMINE 2-EPIMERASE_N-ACETYLMANNOSAMINE KINASE"/>
    <property type="match status" value="1"/>
</dbReference>
<evidence type="ECO:0000313" key="2">
    <source>
        <dbReference type="EMBL" id="MBB5081741.1"/>
    </source>
</evidence>